<evidence type="ECO:0000313" key="6">
    <source>
        <dbReference type="EMBL" id="KUK82842.1"/>
    </source>
</evidence>
<dbReference type="SUPFAM" id="SSF52467">
    <property type="entry name" value="DHS-like NAD/FAD-binding domain"/>
    <property type="match status" value="1"/>
</dbReference>
<dbReference type="AlphaFoldDB" id="A0A117M3U4"/>
<proteinExistence type="predicted"/>
<dbReference type="InterPro" id="IPR026590">
    <property type="entry name" value="Ssirtuin_cat_dom"/>
</dbReference>
<dbReference type="GO" id="GO:0046872">
    <property type="term" value="F:metal ion binding"/>
    <property type="evidence" value="ECO:0007669"/>
    <property type="project" value="UniProtKB-KW"/>
</dbReference>
<keyword evidence="3" id="KW-0520">NAD</keyword>
<feature type="binding site" evidence="4">
    <location>
        <position position="133"/>
    </location>
    <ligand>
        <name>Zn(2+)</name>
        <dbReference type="ChEBI" id="CHEBI:29105"/>
    </ligand>
</feature>
<keyword evidence="2" id="KW-0808">Transferase</keyword>
<feature type="binding site" evidence="4">
    <location>
        <position position="158"/>
    </location>
    <ligand>
        <name>Zn(2+)</name>
        <dbReference type="ChEBI" id="CHEBI:29105"/>
    </ligand>
</feature>
<dbReference type="GO" id="GO:0017136">
    <property type="term" value="F:histone deacetylase activity, NAD-dependent"/>
    <property type="evidence" value="ECO:0007669"/>
    <property type="project" value="TreeGrafter"/>
</dbReference>
<keyword evidence="4" id="KW-0479">Metal-binding</keyword>
<dbReference type="CDD" id="cd01407">
    <property type="entry name" value="SIR2-fam"/>
    <property type="match status" value="1"/>
</dbReference>
<dbReference type="Gene3D" id="3.40.50.1220">
    <property type="entry name" value="TPP-binding domain"/>
    <property type="match status" value="1"/>
</dbReference>
<evidence type="ECO:0000256" key="4">
    <source>
        <dbReference type="PROSITE-ProRule" id="PRU00236"/>
    </source>
</evidence>
<dbReference type="PROSITE" id="PS50305">
    <property type="entry name" value="SIRTUIN"/>
    <property type="match status" value="1"/>
</dbReference>
<dbReference type="PANTHER" id="PTHR11085:SF10">
    <property type="entry name" value="NAD-DEPENDENT PROTEIN DEACYLASE SIRTUIN-5, MITOCHONDRIAL-RELATED"/>
    <property type="match status" value="1"/>
</dbReference>
<feature type="binding site" evidence="4">
    <location>
        <position position="130"/>
    </location>
    <ligand>
        <name>Zn(2+)</name>
        <dbReference type="ChEBI" id="CHEBI:29105"/>
    </ligand>
</feature>
<gene>
    <name evidence="6" type="ORF">XD97_0331</name>
</gene>
<dbReference type="InterPro" id="IPR029035">
    <property type="entry name" value="DHS-like_NAD/FAD-binding_dom"/>
</dbReference>
<dbReference type="NCBIfam" id="NF001753">
    <property type="entry name" value="PRK00481.1-3"/>
    <property type="match status" value="1"/>
</dbReference>
<dbReference type="PANTHER" id="PTHR11085">
    <property type="entry name" value="NAD-DEPENDENT PROTEIN DEACYLASE SIRTUIN-5, MITOCHONDRIAL-RELATED"/>
    <property type="match status" value="1"/>
</dbReference>
<evidence type="ECO:0000256" key="3">
    <source>
        <dbReference type="ARBA" id="ARBA00023027"/>
    </source>
</evidence>
<dbReference type="GO" id="GO:0070403">
    <property type="term" value="F:NAD+ binding"/>
    <property type="evidence" value="ECO:0007669"/>
    <property type="project" value="InterPro"/>
</dbReference>
<reference evidence="7" key="1">
    <citation type="journal article" date="2015" name="MBio">
        <title>Genome-Resolved Metagenomic Analysis Reveals Roles for Candidate Phyla and Other Microbial Community Members in Biogeochemical Transformations in Oil Reservoirs.</title>
        <authorList>
            <person name="Hu P."/>
            <person name="Tom L."/>
            <person name="Singh A."/>
            <person name="Thomas B.C."/>
            <person name="Baker B.J."/>
            <person name="Piceno Y.M."/>
            <person name="Andersen G.L."/>
            <person name="Banfield J.F."/>
        </authorList>
    </citation>
    <scope>NUCLEOTIDE SEQUENCE [LARGE SCALE GENOMIC DNA]</scope>
</reference>
<dbReference type="Proteomes" id="UP000054705">
    <property type="component" value="Unassembled WGS sequence"/>
</dbReference>
<comment type="caution">
    <text evidence="6">The sequence shown here is derived from an EMBL/GenBank/DDBJ whole genome shotgun (WGS) entry which is preliminary data.</text>
</comment>
<accession>A0A117M3U4</accession>
<sequence>MNYQEKIQLLAELLEKSACTFALTGAGISTESGIPDFRSPGGLWTRHDPAEVASVSAFMRNPAAFYELNMQWWNEYFFNAGPGAAHLALARLEKQGLLEGVITQNIDGLHHKAGSKKVYEVHGHMRTCRCVSCSTSYPFDFLMNQFNSGQNPPRCERCSGVLRPDVVLFEDPLGQDFFYASRDLSRCRLLIAIGSSLQVYPVASLPERVRQLVIINRDATPWDAEAELVINHEQAGKVLTDTLSVLEKNKT</sequence>
<evidence type="ECO:0000313" key="7">
    <source>
        <dbReference type="Proteomes" id="UP000054705"/>
    </source>
</evidence>
<dbReference type="EC" id="2.3.1.286" evidence="1"/>
<dbReference type="PATRIC" id="fig|110500.4.peg.594"/>
<dbReference type="InterPro" id="IPR050134">
    <property type="entry name" value="NAD-dep_sirtuin_deacylases"/>
</dbReference>
<name>A0A117M3U4_9FIRM</name>
<evidence type="ECO:0000256" key="1">
    <source>
        <dbReference type="ARBA" id="ARBA00012928"/>
    </source>
</evidence>
<feature type="binding site" evidence="4">
    <location>
        <position position="155"/>
    </location>
    <ligand>
        <name>Zn(2+)</name>
        <dbReference type="ChEBI" id="CHEBI:29105"/>
    </ligand>
</feature>
<dbReference type="InterPro" id="IPR003000">
    <property type="entry name" value="Sirtuin"/>
</dbReference>
<keyword evidence="4" id="KW-0862">Zinc</keyword>
<evidence type="ECO:0000259" key="5">
    <source>
        <dbReference type="PROSITE" id="PS50305"/>
    </source>
</evidence>
<evidence type="ECO:0000256" key="2">
    <source>
        <dbReference type="ARBA" id="ARBA00022679"/>
    </source>
</evidence>
<feature type="domain" description="Deacetylase sirtuin-type" evidence="5">
    <location>
        <begin position="1"/>
        <end position="251"/>
    </location>
</feature>
<dbReference type="Gene3D" id="3.30.1600.10">
    <property type="entry name" value="SIR2/SIRT2 'Small Domain"/>
    <property type="match status" value="1"/>
</dbReference>
<protein>
    <recommendedName>
        <fullName evidence="1">protein acetyllysine N-acetyltransferase</fullName>
        <ecNumber evidence="1">2.3.1.286</ecNumber>
    </recommendedName>
</protein>
<organism evidence="6 7">
    <name type="scientific">Pelotomaculum thermopropionicum</name>
    <dbReference type="NCBI Taxonomy" id="110500"/>
    <lineage>
        <taxon>Bacteria</taxon>
        <taxon>Bacillati</taxon>
        <taxon>Bacillota</taxon>
        <taxon>Clostridia</taxon>
        <taxon>Eubacteriales</taxon>
        <taxon>Desulfotomaculaceae</taxon>
        <taxon>Pelotomaculum</taxon>
    </lineage>
</organism>
<dbReference type="Pfam" id="PF02146">
    <property type="entry name" value="SIR2"/>
    <property type="match status" value="1"/>
</dbReference>
<dbReference type="InterPro" id="IPR026591">
    <property type="entry name" value="Sirtuin_cat_small_dom_sf"/>
</dbReference>
<feature type="active site" description="Proton acceptor" evidence="4">
    <location>
        <position position="122"/>
    </location>
</feature>
<dbReference type="EMBL" id="LGGS01000063">
    <property type="protein sequence ID" value="KUK82842.1"/>
    <property type="molecule type" value="Genomic_DNA"/>
</dbReference>